<keyword evidence="2" id="KW-0805">Transcription regulation</keyword>
<evidence type="ECO:0000313" key="6">
    <source>
        <dbReference type="Proteomes" id="UP000515928"/>
    </source>
</evidence>
<keyword evidence="4" id="KW-0804">Transcription</keyword>
<organism evidence="5 6">
    <name type="scientific">Erysipelothrix inopinata</name>
    <dbReference type="NCBI Taxonomy" id="225084"/>
    <lineage>
        <taxon>Bacteria</taxon>
        <taxon>Bacillati</taxon>
        <taxon>Bacillota</taxon>
        <taxon>Erysipelotrichia</taxon>
        <taxon>Erysipelotrichales</taxon>
        <taxon>Erysipelotrichaceae</taxon>
        <taxon>Erysipelothrix</taxon>
    </lineage>
</organism>
<dbReference type="GO" id="GO:0003677">
    <property type="term" value="F:DNA binding"/>
    <property type="evidence" value="ECO:0007669"/>
    <property type="project" value="UniProtKB-KW"/>
</dbReference>
<dbReference type="AlphaFoldDB" id="A0A7G9RZN7"/>
<dbReference type="KEGG" id="eio:H9L01_01475"/>
<dbReference type="RefSeq" id="WP_187534180.1">
    <property type="nucleotide sequence ID" value="NZ_CBCSHU010000019.1"/>
</dbReference>
<dbReference type="Proteomes" id="UP000515928">
    <property type="component" value="Chromosome"/>
</dbReference>
<dbReference type="EMBL" id="CP060715">
    <property type="protein sequence ID" value="QNN61062.1"/>
    <property type="molecule type" value="Genomic_DNA"/>
</dbReference>
<dbReference type="SUPFAM" id="SSF46785">
    <property type="entry name" value="Winged helix' DNA-binding domain"/>
    <property type="match status" value="1"/>
</dbReference>
<dbReference type="PIRSF" id="PIRSF019455">
    <property type="entry name" value="CopR_AtkY"/>
    <property type="match status" value="1"/>
</dbReference>
<keyword evidence="3" id="KW-0238">DNA-binding</keyword>
<evidence type="ECO:0000313" key="5">
    <source>
        <dbReference type="EMBL" id="QNN61062.1"/>
    </source>
</evidence>
<evidence type="ECO:0000256" key="1">
    <source>
        <dbReference type="ARBA" id="ARBA00011046"/>
    </source>
</evidence>
<sequence length="150" mass="17018">MKPIDLQASQAEWDVMRIVWSLEKPTSRDISTVLKQTKNWEPSTTKTLLSRLVKKGYLDVEKDGKSFIYFPMMTEEDSVTHRVNGLFDSFCEKKVGAAIAEAVDSYDLTEADIDTIMTLLKNKKASDHIRCSCIPEECSCEGMKCTCHLK</sequence>
<comment type="similarity">
    <text evidence="1">Belongs to the BlaI transcriptional regulatory family.</text>
</comment>
<dbReference type="InterPro" id="IPR005650">
    <property type="entry name" value="BlaI_family"/>
</dbReference>
<dbReference type="Pfam" id="PF03965">
    <property type="entry name" value="Penicillinase_R"/>
    <property type="match status" value="1"/>
</dbReference>
<gene>
    <name evidence="5" type="ORF">H9L01_01475</name>
</gene>
<name>A0A7G9RZN7_9FIRM</name>
<protein>
    <submittedName>
        <fullName evidence="5">CopY/TcrY family copper transport repressor</fullName>
    </submittedName>
</protein>
<accession>A0A7G9RZN7</accession>
<evidence type="ECO:0000256" key="3">
    <source>
        <dbReference type="ARBA" id="ARBA00023125"/>
    </source>
</evidence>
<dbReference type="InterPro" id="IPR014071">
    <property type="entry name" value="Cu_transp_CopY/TcrY"/>
</dbReference>
<dbReference type="InterPro" id="IPR036388">
    <property type="entry name" value="WH-like_DNA-bd_sf"/>
</dbReference>
<dbReference type="NCBIfam" id="TIGR02698">
    <property type="entry name" value="CopY_TcrY"/>
    <property type="match status" value="1"/>
</dbReference>
<keyword evidence="6" id="KW-1185">Reference proteome</keyword>
<dbReference type="InterPro" id="IPR036390">
    <property type="entry name" value="WH_DNA-bd_sf"/>
</dbReference>
<reference evidence="5 6" key="1">
    <citation type="submission" date="2020-08" db="EMBL/GenBank/DDBJ databases">
        <title>Genome sequence of Erysipelothrix inopinata DSM 15511T.</title>
        <authorList>
            <person name="Hyun D.-W."/>
            <person name="Bae J.-W."/>
        </authorList>
    </citation>
    <scope>NUCLEOTIDE SEQUENCE [LARGE SCALE GENOMIC DNA]</scope>
    <source>
        <strain evidence="5 6">DSM 15511</strain>
    </source>
</reference>
<evidence type="ECO:0000256" key="2">
    <source>
        <dbReference type="ARBA" id="ARBA00023015"/>
    </source>
</evidence>
<evidence type="ECO:0000256" key="4">
    <source>
        <dbReference type="ARBA" id="ARBA00023163"/>
    </source>
</evidence>
<proteinExistence type="inferred from homology"/>
<dbReference type="Gene3D" id="1.10.10.10">
    <property type="entry name" value="Winged helix-like DNA-binding domain superfamily/Winged helix DNA-binding domain"/>
    <property type="match status" value="1"/>
</dbReference>
<dbReference type="GO" id="GO:0045892">
    <property type="term" value="P:negative regulation of DNA-templated transcription"/>
    <property type="evidence" value="ECO:0007669"/>
    <property type="project" value="InterPro"/>
</dbReference>